<keyword evidence="3" id="KW-1185">Reference proteome</keyword>
<sequence length="343" mass="35522">MQCLPLQLVLEGVFFLFSGFSFFSGLGPWGWCKCCVLFLRVHWWRLVAGWVVFLWWLRGGVGRWVLRLRPVLVAGGCGSLAGRSPVWCWWSASLPAGRRLALLQHGAAGAAVRWRFGVAGQVSRWCGRCPCRCCFPVKLKRFLSVAVLSGGLPVARVVGVVAVAGSRQLPPGGTALVGRIVGSLVRSGSSLVVGCATGADAVVLSSAPAAQVQCLAAFGPGGAGACRVSAVSQVVAHAAAGGQVQWWAGGGASLPIAVRLSHRTQAVVGAASSGLVAFLSSPSSRGSLLACRAAAARGLPVVVFPLGFGGLSLPALGAGQWVPCDRGGIWSAAWQWQAEKGLF</sequence>
<evidence type="ECO:0000313" key="3">
    <source>
        <dbReference type="Proteomes" id="UP000031631"/>
    </source>
</evidence>
<feature type="transmembrane region" description="Helical" evidence="1">
    <location>
        <begin position="43"/>
        <end position="61"/>
    </location>
</feature>
<dbReference type="EMBL" id="AP012273">
    <property type="protein sequence ID" value="BAO43896.1"/>
    <property type="molecule type" value="Genomic_DNA"/>
</dbReference>
<keyword evidence="1" id="KW-1133">Transmembrane helix</keyword>
<name>A0A7U6JH08_9GAMM</name>
<keyword evidence="1" id="KW-0472">Membrane</keyword>
<gene>
    <name evidence="2" type="ORF">TBH_C0966</name>
</gene>
<reference evidence="2 3" key="1">
    <citation type="journal article" date="2014" name="PLoS ONE">
        <title>Physiological and genomic features of a novel sulfur-oxidizing gammaproteobacterium belonging to a previously uncultivated symbiotic lineage isolated from a hydrothermal vent.</title>
        <authorList>
            <person name="Nunoura T."/>
            <person name="Takaki Y."/>
            <person name="Kazama H."/>
            <person name="Kakuta J."/>
            <person name="Shimamura S."/>
            <person name="Makita H."/>
            <person name="Hirai M."/>
            <person name="Miyazaki M."/>
            <person name="Takai K."/>
        </authorList>
    </citation>
    <scope>NUCLEOTIDE SEQUENCE [LARGE SCALE GENOMIC DNA]</scope>
    <source>
        <strain evidence="2 3">Hiromi1</strain>
    </source>
</reference>
<protein>
    <submittedName>
        <fullName evidence="2">Uncharacterized protein</fullName>
    </submittedName>
</protein>
<dbReference type="Gene3D" id="3.40.50.450">
    <property type="match status" value="1"/>
</dbReference>
<evidence type="ECO:0000256" key="1">
    <source>
        <dbReference type="SAM" id="Phobius"/>
    </source>
</evidence>
<proteinExistence type="predicted"/>
<dbReference type="AlphaFoldDB" id="A0A7U6JH08"/>
<accession>A0A7U6JH08</accession>
<keyword evidence="1" id="KW-0812">Transmembrane</keyword>
<feature type="transmembrane region" description="Helical" evidence="1">
    <location>
        <begin position="12"/>
        <end position="31"/>
    </location>
</feature>
<organism evidence="2 3">
    <name type="scientific">Thiolapillus brandeum</name>
    <dbReference type="NCBI Taxonomy" id="1076588"/>
    <lineage>
        <taxon>Bacteria</taxon>
        <taxon>Pseudomonadati</taxon>
        <taxon>Pseudomonadota</taxon>
        <taxon>Gammaproteobacteria</taxon>
        <taxon>Chromatiales</taxon>
        <taxon>Sedimenticolaceae</taxon>
        <taxon>Thiolapillus</taxon>
    </lineage>
</organism>
<evidence type="ECO:0000313" key="2">
    <source>
        <dbReference type="EMBL" id="BAO43896.1"/>
    </source>
</evidence>
<dbReference type="KEGG" id="tbn:TBH_C0966"/>
<dbReference type="Proteomes" id="UP000031631">
    <property type="component" value="Chromosome"/>
</dbReference>